<proteinExistence type="predicted"/>
<dbReference type="PANTHER" id="PTHR47810:SF1">
    <property type="entry name" value="DNA LIGASE B"/>
    <property type="match status" value="1"/>
</dbReference>
<protein>
    <submittedName>
        <fullName evidence="10">DNA ligase-1</fullName>
    </submittedName>
</protein>
<dbReference type="Proteomes" id="UP000321583">
    <property type="component" value="Unassembled WGS sequence"/>
</dbReference>
<comment type="caution">
    <text evidence="10">The sequence shown here is derived from an EMBL/GenBank/DDBJ whole genome shotgun (WGS) entry which is preliminary data.</text>
</comment>
<keyword evidence="3" id="KW-0235">DNA replication</keyword>
<dbReference type="GO" id="GO:0006260">
    <property type="term" value="P:DNA replication"/>
    <property type="evidence" value="ECO:0007669"/>
    <property type="project" value="UniProtKB-KW"/>
</dbReference>
<dbReference type="EMBL" id="VLJS01000053">
    <property type="protein sequence ID" value="TWH10475.1"/>
    <property type="molecule type" value="Genomic_DNA"/>
</dbReference>
<dbReference type="GO" id="GO:0006310">
    <property type="term" value="P:DNA recombination"/>
    <property type="evidence" value="ECO:0007669"/>
    <property type="project" value="InterPro"/>
</dbReference>
<keyword evidence="11" id="KW-1185">Reference proteome</keyword>
<sequence>MRLLLLALLCLLPAATLPAAPATPAPMLASTWRGDQPVHAFLVSEKLDGVRARWDGRRLWTRGGAPVPAPAGFTRGWPAEPMDGELWLGRGRFDELSALVRRVGGTAADWQGVRFMLFDLPAHPGPFAQRLQRMRELVAAARSPTLALVEQRRFDSAAALDAELARVVAAGGEGLVLHRADGLYRSGRSDTLFKYKPHEDAEAQVLAHLPGKGRHHGRMGALLVRTADGRQFRIGSGFSDAQREAPPPVGSWVTYRYSGLTGNGLPRFPRFLRIRHELPPPEPGRPAAATR</sequence>
<dbReference type="Gene3D" id="3.30.470.30">
    <property type="entry name" value="DNA ligase/mRNA capping enzyme"/>
    <property type="match status" value="1"/>
</dbReference>
<keyword evidence="4" id="KW-0227">DNA damage</keyword>
<dbReference type="Gene3D" id="2.40.50.140">
    <property type="entry name" value="Nucleic acid-binding proteins"/>
    <property type="match status" value="1"/>
</dbReference>
<evidence type="ECO:0000259" key="8">
    <source>
        <dbReference type="Pfam" id="PF01068"/>
    </source>
</evidence>
<dbReference type="AlphaFoldDB" id="A0A562DLJ2"/>
<dbReference type="PANTHER" id="PTHR47810">
    <property type="entry name" value="DNA LIGASE"/>
    <property type="match status" value="1"/>
</dbReference>
<evidence type="ECO:0000313" key="11">
    <source>
        <dbReference type="Proteomes" id="UP000321583"/>
    </source>
</evidence>
<dbReference type="Pfam" id="PF14743">
    <property type="entry name" value="DNA_ligase_OB_2"/>
    <property type="match status" value="1"/>
</dbReference>
<dbReference type="SUPFAM" id="SSF50249">
    <property type="entry name" value="Nucleic acid-binding proteins"/>
    <property type="match status" value="1"/>
</dbReference>
<dbReference type="GO" id="GO:0005524">
    <property type="term" value="F:ATP binding"/>
    <property type="evidence" value="ECO:0007669"/>
    <property type="project" value="InterPro"/>
</dbReference>
<keyword evidence="7" id="KW-0732">Signal</keyword>
<dbReference type="GO" id="GO:0006281">
    <property type="term" value="P:DNA repair"/>
    <property type="evidence" value="ECO:0007669"/>
    <property type="project" value="UniProtKB-KW"/>
</dbReference>
<dbReference type="RefSeq" id="WP_028915346.1">
    <property type="nucleotide sequence ID" value="NZ_VLJS01000053.1"/>
</dbReference>
<evidence type="ECO:0000259" key="9">
    <source>
        <dbReference type="Pfam" id="PF14743"/>
    </source>
</evidence>
<dbReference type="InterPro" id="IPR050326">
    <property type="entry name" value="NAD_dep_DNA_ligaseB"/>
</dbReference>
<dbReference type="CDD" id="cd08041">
    <property type="entry name" value="OBF_kDNA_ligase_like"/>
    <property type="match status" value="1"/>
</dbReference>
<dbReference type="InterPro" id="IPR029319">
    <property type="entry name" value="DNA_ligase_OB"/>
</dbReference>
<evidence type="ECO:0000256" key="6">
    <source>
        <dbReference type="ARBA" id="ARBA00034003"/>
    </source>
</evidence>
<evidence type="ECO:0000256" key="7">
    <source>
        <dbReference type="SAM" id="SignalP"/>
    </source>
</evidence>
<organism evidence="10 11">
    <name type="scientific">Pseudoxanthomonas taiwanensis J19</name>
    <dbReference type="NCBI Taxonomy" id="935569"/>
    <lineage>
        <taxon>Bacteria</taxon>
        <taxon>Pseudomonadati</taxon>
        <taxon>Pseudomonadota</taxon>
        <taxon>Gammaproteobacteria</taxon>
        <taxon>Lysobacterales</taxon>
        <taxon>Lysobacteraceae</taxon>
        <taxon>Pseudoxanthomonas</taxon>
    </lineage>
</organism>
<keyword evidence="2 10" id="KW-0436">Ligase</keyword>
<dbReference type="InterPro" id="IPR012340">
    <property type="entry name" value="NA-bd_OB-fold"/>
</dbReference>
<feature type="domain" description="DNA ligase OB-like" evidence="9">
    <location>
        <begin position="210"/>
        <end position="275"/>
    </location>
</feature>
<name>A0A562DLJ2_9GAMM</name>
<dbReference type="Gene3D" id="3.30.1490.70">
    <property type="match status" value="1"/>
</dbReference>
<evidence type="ECO:0000256" key="3">
    <source>
        <dbReference type="ARBA" id="ARBA00022705"/>
    </source>
</evidence>
<dbReference type="OrthoDB" id="9782700at2"/>
<accession>A0A562DLJ2</accession>
<evidence type="ECO:0000256" key="4">
    <source>
        <dbReference type="ARBA" id="ARBA00022763"/>
    </source>
</evidence>
<evidence type="ECO:0000256" key="1">
    <source>
        <dbReference type="ARBA" id="ARBA00001968"/>
    </source>
</evidence>
<dbReference type="GO" id="GO:0003910">
    <property type="term" value="F:DNA ligase (ATP) activity"/>
    <property type="evidence" value="ECO:0007669"/>
    <property type="project" value="UniProtKB-EC"/>
</dbReference>
<feature type="signal peptide" evidence="7">
    <location>
        <begin position="1"/>
        <end position="19"/>
    </location>
</feature>
<keyword evidence="5" id="KW-0234">DNA repair</keyword>
<feature type="chain" id="PRO_5022024817" evidence="7">
    <location>
        <begin position="20"/>
        <end position="291"/>
    </location>
</feature>
<comment type="catalytic activity">
    <reaction evidence="6">
        <text>ATP + (deoxyribonucleotide)n-3'-hydroxyl + 5'-phospho-(deoxyribonucleotide)m = (deoxyribonucleotide)n+m + AMP + diphosphate.</text>
        <dbReference type="EC" id="6.5.1.1"/>
    </reaction>
</comment>
<dbReference type="CDD" id="cd07896">
    <property type="entry name" value="Adenylation_kDNA_ligase_like"/>
    <property type="match status" value="1"/>
</dbReference>
<feature type="domain" description="ATP-dependent DNA ligase family profile" evidence="8">
    <location>
        <begin position="111"/>
        <end position="196"/>
    </location>
</feature>
<dbReference type="NCBIfam" id="NF006592">
    <property type="entry name" value="PRK09125.1"/>
    <property type="match status" value="1"/>
</dbReference>
<evidence type="ECO:0000256" key="5">
    <source>
        <dbReference type="ARBA" id="ARBA00023204"/>
    </source>
</evidence>
<reference evidence="10 11" key="1">
    <citation type="submission" date="2019-07" db="EMBL/GenBank/DDBJ databases">
        <title>Genome sequencing of lignin-degrading bacterial isolates.</title>
        <authorList>
            <person name="Gladden J."/>
        </authorList>
    </citation>
    <scope>NUCLEOTIDE SEQUENCE [LARGE SCALE GENOMIC DNA]</scope>
    <source>
        <strain evidence="10 11">J19</strain>
    </source>
</reference>
<dbReference type="SUPFAM" id="SSF56091">
    <property type="entry name" value="DNA ligase/mRNA capping enzyme, catalytic domain"/>
    <property type="match status" value="1"/>
</dbReference>
<comment type="cofactor">
    <cofactor evidence="1">
        <name>a divalent metal cation</name>
        <dbReference type="ChEBI" id="CHEBI:60240"/>
    </cofactor>
</comment>
<evidence type="ECO:0000256" key="2">
    <source>
        <dbReference type="ARBA" id="ARBA00022598"/>
    </source>
</evidence>
<evidence type="ECO:0000313" key="10">
    <source>
        <dbReference type="EMBL" id="TWH10475.1"/>
    </source>
</evidence>
<gene>
    <name evidence="10" type="ORF">L613_002500000300</name>
</gene>
<dbReference type="InterPro" id="IPR012310">
    <property type="entry name" value="DNA_ligase_ATP-dep_cent"/>
</dbReference>
<dbReference type="Pfam" id="PF01068">
    <property type="entry name" value="DNA_ligase_A_M"/>
    <property type="match status" value="1"/>
</dbReference>